<name>A0A162ZED2_PHYB8</name>
<dbReference type="GeneID" id="28993899"/>
<proteinExistence type="predicted"/>
<dbReference type="AlphaFoldDB" id="A0A162ZED2"/>
<gene>
    <name evidence="1" type="ORF">PHYBLDRAFT_152783</name>
</gene>
<dbReference type="VEuPathDB" id="FungiDB:PHYBLDRAFT_152783"/>
<dbReference type="Proteomes" id="UP000077315">
    <property type="component" value="Unassembled WGS sequence"/>
</dbReference>
<protein>
    <submittedName>
        <fullName evidence="1">Uncharacterized protein</fullName>
    </submittedName>
</protein>
<keyword evidence="2" id="KW-1185">Reference proteome</keyword>
<reference evidence="2" key="1">
    <citation type="submission" date="2015-06" db="EMBL/GenBank/DDBJ databases">
        <title>Expansion of signal transduction pathways in fungi by whole-genome duplication.</title>
        <authorList>
            <consortium name="DOE Joint Genome Institute"/>
            <person name="Corrochano L.M."/>
            <person name="Kuo A."/>
            <person name="Marcet-Houben M."/>
            <person name="Polaino S."/>
            <person name="Salamov A."/>
            <person name="Villalobos J.M."/>
            <person name="Alvarez M.I."/>
            <person name="Avalos J."/>
            <person name="Benito E.P."/>
            <person name="Benoit I."/>
            <person name="Burger G."/>
            <person name="Camino L.P."/>
            <person name="Canovas D."/>
            <person name="Cerda-Olmedo E."/>
            <person name="Cheng J.-F."/>
            <person name="Dominguez A."/>
            <person name="Elias M."/>
            <person name="Eslava A.P."/>
            <person name="Glaser F."/>
            <person name="Grimwood J."/>
            <person name="Gutierrez G."/>
            <person name="Heitman J."/>
            <person name="Henrissat B."/>
            <person name="Iturriaga E.A."/>
            <person name="Lang B.F."/>
            <person name="Lavin J.L."/>
            <person name="Lee S."/>
            <person name="Li W."/>
            <person name="Lindquist E."/>
            <person name="Lopez-Garcia S."/>
            <person name="Luque E.M."/>
            <person name="Marcos A.T."/>
            <person name="Martin J."/>
            <person name="McCluskey K."/>
            <person name="Medina H.R."/>
            <person name="Miralles-Duran A."/>
            <person name="Miyazaki A."/>
            <person name="Munoz-Torres E."/>
            <person name="Oguiza J.A."/>
            <person name="Ohm R."/>
            <person name="Olmedo M."/>
            <person name="Orejas M."/>
            <person name="Ortiz-Castellanos L."/>
            <person name="Pisabarro A.G."/>
            <person name="Rodriguez-Romero J."/>
            <person name="Ruiz-Herrera J."/>
            <person name="Ruiz-Vazquez R."/>
            <person name="Sanz C."/>
            <person name="Schackwitz W."/>
            <person name="Schmutz J."/>
            <person name="Shahriari M."/>
            <person name="Shelest E."/>
            <person name="Silva-Franco F."/>
            <person name="Soanes D."/>
            <person name="Syed K."/>
            <person name="Tagua V.G."/>
            <person name="Talbot N.J."/>
            <person name="Thon M."/>
            <person name="De vries R.P."/>
            <person name="Wiebenga A."/>
            <person name="Yadav J.S."/>
            <person name="Braun E.L."/>
            <person name="Baker S."/>
            <person name="Garre V."/>
            <person name="Horwitz B."/>
            <person name="Torres-Martinez S."/>
            <person name="Idnurm A."/>
            <person name="Herrera-Estrella A."/>
            <person name="Gabaldon T."/>
            <person name="Grigoriev I.V."/>
        </authorList>
    </citation>
    <scope>NUCLEOTIDE SEQUENCE [LARGE SCALE GENOMIC DNA]</scope>
    <source>
        <strain evidence="2">NRRL 1555(-)</strain>
    </source>
</reference>
<dbReference type="EMBL" id="KV441005">
    <property type="protein sequence ID" value="OAD66211.1"/>
    <property type="molecule type" value="Genomic_DNA"/>
</dbReference>
<dbReference type="InParanoid" id="A0A162ZED2"/>
<evidence type="ECO:0000313" key="2">
    <source>
        <dbReference type="Proteomes" id="UP000077315"/>
    </source>
</evidence>
<sequence length="186" mass="21228">MTDKQKAATRRFKAGNSAEKIYLRQFKKEGMSDSESNTEVKDGKPEQVLHVACSTWRSDEFNRLLAIVDDIAADCDLQNADNPMYRQNALEICLVEFISQQLDSFQFSCFIRGGFKLFVKCKYMLTTLGISACLTKKINELHHFDPVIDERDFVCKGKADGGRGSFLQIETDKLREASRHSEIKKE</sequence>
<evidence type="ECO:0000313" key="1">
    <source>
        <dbReference type="EMBL" id="OAD66211.1"/>
    </source>
</evidence>
<organism evidence="1 2">
    <name type="scientific">Phycomyces blakesleeanus (strain ATCC 8743b / DSM 1359 / FGSC 10004 / NBRC 33097 / NRRL 1555)</name>
    <dbReference type="NCBI Taxonomy" id="763407"/>
    <lineage>
        <taxon>Eukaryota</taxon>
        <taxon>Fungi</taxon>
        <taxon>Fungi incertae sedis</taxon>
        <taxon>Mucoromycota</taxon>
        <taxon>Mucoromycotina</taxon>
        <taxon>Mucoromycetes</taxon>
        <taxon>Mucorales</taxon>
        <taxon>Phycomycetaceae</taxon>
        <taxon>Phycomyces</taxon>
    </lineage>
</organism>
<accession>A0A162ZED2</accession>
<dbReference type="RefSeq" id="XP_018284251.1">
    <property type="nucleotide sequence ID" value="XM_018432993.1"/>
</dbReference>